<dbReference type="InterPro" id="IPR042187">
    <property type="entry name" value="Flagellin_C_sub2"/>
</dbReference>
<name>A0AAW7M7I1_9ENTR</name>
<comment type="function">
    <text evidence="1 5">Flagellin is the subunit protein which polymerizes to form the filaments of bacterial flagella.</text>
</comment>
<dbReference type="InterPro" id="IPR001029">
    <property type="entry name" value="Flagellin_N"/>
</dbReference>
<dbReference type="Gene3D" id="6.10.10.10">
    <property type="entry name" value="Flagellar export chaperone, C-terminal domain"/>
    <property type="match status" value="1"/>
</dbReference>
<organism evidence="10 11">
    <name type="scientific">Citrobacter portucalensis</name>
    <dbReference type="NCBI Taxonomy" id="1639133"/>
    <lineage>
        <taxon>Bacteria</taxon>
        <taxon>Pseudomonadati</taxon>
        <taxon>Pseudomonadota</taxon>
        <taxon>Gammaproteobacteria</taxon>
        <taxon>Enterobacterales</taxon>
        <taxon>Enterobacteriaceae</taxon>
        <taxon>Citrobacter</taxon>
        <taxon>Citrobacter freundii complex</taxon>
    </lineage>
</organism>
<dbReference type="PRINTS" id="PR00207">
    <property type="entry name" value="FLAGELLIN"/>
</dbReference>
<evidence type="ECO:0000259" key="7">
    <source>
        <dbReference type="Pfam" id="PF00700"/>
    </source>
</evidence>
<comment type="similarity">
    <text evidence="2 5">Belongs to the bacterial flagellin family.</text>
</comment>
<dbReference type="InterPro" id="IPR046358">
    <property type="entry name" value="Flagellin_C"/>
</dbReference>
<dbReference type="Gene3D" id="1.20.1330.10">
    <property type="entry name" value="f41 fragment of flagellin, N-terminal domain"/>
    <property type="match status" value="1"/>
</dbReference>
<dbReference type="Proteomes" id="UP001169985">
    <property type="component" value="Unassembled WGS sequence"/>
</dbReference>
<feature type="domain" description="Flagellin N-terminal" evidence="6">
    <location>
        <begin position="5"/>
        <end position="143"/>
    </location>
</feature>
<dbReference type="PANTHER" id="PTHR42792">
    <property type="entry name" value="FLAGELLIN"/>
    <property type="match status" value="1"/>
</dbReference>
<dbReference type="GO" id="GO:0005198">
    <property type="term" value="F:structural molecule activity"/>
    <property type="evidence" value="ECO:0007669"/>
    <property type="project" value="UniProtKB-UniRule"/>
</dbReference>
<reference evidence="10" key="1">
    <citation type="journal article" date="2023" name="Antimicrob Resist Infect Control">
        <title>Sanitary installations and wastewater plumbing as reservoir for the long-term circulation and transmission of carbapenemase producing Citrobacter freundii clones in a hospital setting.</title>
        <authorList>
            <person name="Hamerlinck H."/>
            <person name="Aerssens A."/>
            <person name="Boelens J."/>
            <person name="Dehaene A."/>
            <person name="McMahon M."/>
            <person name="Messiaen A.S."/>
            <person name="Vandendriessche S."/>
            <person name="Velghe A."/>
            <person name="Leroux-Roels I."/>
            <person name="Verhasselt B."/>
        </authorList>
    </citation>
    <scope>NUCLEOTIDE SEQUENCE</scope>
    <source>
        <strain evidence="10">UZG-GERCF-220920-Env23</strain>
    </source>
</reference>
<evidence type="ECO:0000259" key="8">
    <source>
        <dbReference type="Pfam" id="PF08884"/>
    </source>
</evidence>
<keyword evidence="4 5" id="KW-0975">Bacterial flagellum</keyword>
<evidence type="ECO:0000313" key="10">
    <source>
        <dbReference type="EMBL" id="MDN4372058.1"/>
    </source>
</evidence>
<dbReference type="GO" id="GO:0009288">
    <property type="term" value="C:bacterial-type flagellum"/>
    <property type="evidence" value="ECO:0007669"/>
    <property type="project" value="UniProtKB-SubCell"/>
</dbReference>
<evidence type="ECO:0000259" key="9">
    <source>
        <dbReference type="Pfam" id="PF21504"/>
    </source>
</evidence>
<sequence>MAQVINTNSLSLLTQNNLNKSQSSLSSAIERLSSGLRINSAKDDAAGQAIANRFTANIKGLTQASRNANDGISVAQTTEGALSEINNNLQRVRELTVQATNGTNSDSDLSSIQAEITQRLNEIDRVSGQTQFNGVKVLASKNTLTIQVGANDGETIDINLKEINSQTLGLDKLNVQKAYTPSGENVKVDTTTYTGGTAINNKATLASSVNSAASIDDANVGDIKFNETSGKYYVAITSTNNNAKNGDYEITVDKDGNATLVAGQTAPKSPGDVGTTKNVTAYQVANTQSVDATVSAGAISELKTGGVDNTEAGNAKLVKMTYTDSNGKKVEGGYALKVGDDYYAADYESTSKTVTVRTTSYKDVDGVPQKGLNKIGGADGKTETVTIGEKTYAADKLKDHDFSKQATLGEEATTTTVNPLDAIDKALAQVDSLRSDLGAVQNRFDSTITNLGNTLNNLSSARSRIEDADYATEVSNMSRAQILQQAGTSVLAQANQTTQNVLSLLR</sequence>
<dbReference type="InterPro" id="IPR001492">
    <property type="entry name" value="Flagellin"/>
</dbReference>
<evidence type="ECO:0000256" key="5">
    <source>
        <dbReference type="RuleBase" id="RU362073"/>
    </source>
</evidence>
<dbReference type="GO" id="GO:0005576">
    <property type="term" value="C:extracellular region"/>
    <property type="evidence" value="ECO:0007669"/>
    <property type="project" value="UniProtKB-SubCell"/>
</dbReference>
<reference evidence="10" key="2">
    <citation type="submission" date="2023-01" db="EMBL/GenBank/DDBJ databases">
        <authorList>
            <person name="Hamerlinck H."/>
            <person name="Aerssens A."/>
            <person name="Boelens J."/>
            <person name="Messiaen A.-S."/>
            <person name="Vandendriessche S."/>
            <person name="Velghe A."/>
            <person name="Verhasselt B."/>
            <person name="Leroux-Roels I."/>
        </authorList>
    </citation>
    <scope>NUCLEOTIDE SEQUENCE</scope>
    <source>
        <strain evidence="10">UZG-GERCF-220920-Env23</strain>
    </source>
</reference>
<comment type="subcellular location">
    <subcellularLocation>
        <location evidence="5">Secreted</location>
    </subcellularLocation>
    <subcellularLocation>
        <location evidence="5">Bacterial flagellum</location>
    </subcellularLocation>
</comment>
<evidence type="ECO:0000313" key="11">
    <source>
        <dbReference type="Proteomes" id="UP001169985"/>
    </source>
</evidence>
<evidence type="ECO:0000256" key="4">
    <source>
        <dbReference type="ARBA" id="ARBA00023143"/>
    </source>
</evidence>
<gene>
    <name evidence="10" type="ORF">PEY55_27830</name>
</gene>
<feature type="domain" description="Flagellin D3" evidence="8">
    <location>
        <begin position="196"/>
        <end position="283"/>
    </location>
</feature>
<keyword evidence="10" id="KW-0282">Flagellum</keyword>
<dbReference type="PANTHER" id="PTHR42792:SF2">
    <property type="entry name" value="FLAGELLIN"/>
    <property type="match status" value="1"/>
</dbReference>
<dbReference type="NCBIfam" id="NF005953">
    <property type="entry name" value="PRK08026.1"/>
    <property type="match status" value="1"/>
</dbReference>
<dbReference type="Pfam" id="PF08884">
    <property type="entry name" value="Flagellin_D3"/>
    <property type="match status" value="1"/>
</dbReference>
<dbReference type="AlphaFoldDB" id="A0AAW7M7I1"/>
<protein>
    <recommendedName>
        <fullName evidence="5">Flagellin</fullName>
    </recommendedName>
</protein>
<accession>A0AAW7M7I1</accession>
<dbReference type="Pfam" id="PF00700">
    <property type="entry name" value="Flagellin_C"/>
    <property type="match status" value="1"/>
</dbReference>
<feature type="domain" description="Flagellin barrel" evidence="9">
    <location>
        <begin position="358"/>
        <end position="401"/>
    </location>
</feature>
<evidence type="ECO:0000256" key="3">
    <source>
        <dbReference type="ARBA" id="ARBA00022525"/>
    </source>
</evidence>
<dbReference type="Gene3D" id="6.10.280.190">
    <property type="match status" value="1"/>
</dbReference>
<proteinExistence type="inferred from homology"/>
<dbReference type="Gene3D" id="2.170.280.10">
    <property type="entry name" value="f41 fragment of flagellin, middle domain"/>
    <property type="match status" value="1"/>
</dbReference>
<evidence type="ECO:0000256" key="2">
    <source>
        <dbReference type="ARBA" id="ARBA00005709"/>
    </source>
</evidence>
<keyword evidence="10" id="KW-0969">Cilium</keyword>
<dbReference type="InterPro" id="IPR014981">
    <property type="entry name" value="Flagellin_D3"/>
</dbReference>
<comment type="caution">
    <text evidence="10">The sequence shown here is derived from an EMBL/GenBank/DDBJ whole genome shotgun (WGS) entry which is preliminary data.</text>
</comment>
<evidence type="ECO:0000256" key="1">
    <source>
        <dbReference type="ARBA" id="ARBA00002270"/>
    </source>
</evidence>
<dbReference type="SUPFAM" id="SSF64518">
    <property type="entry name" value="Phase 1 flagellin"/>
    <property type="match status" value="1"/>
</dbReference>
<dbReference type="Gene3D" id="2.30.220.10">
    <property type="entry name" value="f41 fragment of flagellin, C-terminal domain"/>
    <property type="match status" value="1"/>
</dbReference>
<dbReference type="Pfam" id="PF00669">
    <property type="entry name" value="Flagellin_N"/>
    <property type="match status" value="1"/>
</dbReference>
<dbReference type="InterPro" id="IPR049365">
    <property type="entry name" value="FLIC_barrel"/>
</dbReference>
<keyword evidence="3 5" id="KW-0964">Secreted</keyword>
<keyword evidence="10" id="KW-0966">Cell projection</keyword>
<feature type="domain" description="Flagellin C-terminal" evidence="7">
    <location>
        <begin position="420"/>
        <end position="505"/>
    </location>
</feature>
<dbReference type="EMBL" id="JAQIHS010000091">
    <property type="protein sequence ID" value="MDN4372058.1"/>
    <property type="molecule type" value="Genomic_DNA"/>
</dbReference>
<dbReference type="Pfam" id="PF21504">
    <property type="entry name" value="FLIC_barrel"/>
    <property type="match status" value="1"/>
</dbReference>
<evidence type="ECO:0000259" key="6">
    <source>
        <dbReference type="Pfam" id="PF00669"/>
    </source>
</evidence>